<evidence type="ECO:0000259" key="5">
    <source>
        <dbReference type="Pfam" id="PF01420"/>
    </source>
</evidence>
<dbReference type="EC" id="3.1.21.-" evidence="6"/>
<protein>
    <submittedName>
        <fullName evidence="6">Restriction endonuclease subunit S</fullName>
        <ecNumber evidence="6">3.1.21.-</ecNumber>
    </submittedName>
</protein>
<feature type="domain" description="Type I restriction modification DNA specificity" evidence="5">
    <location>
        <begin position="234"/>
        <end position="397"/>
    </location>
</feature>
<dbReference type="Gene3D" id="3.90.220.20">
    <property type="entry name" value="DNA methylase specificity domains"/>
    <property type="match status" value="2"/>
</dbReference>
<dbReference type="InterPro" id="IPR052021">
    <property type="entry name" value="Type-I_RS_S_subunit"/>
</dbReference>
<evidence type="ECO:0000256" key="2">
    <source>
        <dbReference type="ARBA" id="ARBA00022747"/>
    </source>
</evidence>
<dbReference type="PANTHER" id="PTHR30408">
    <property type="entry name" value="TYPE-1 RESTRICTION ENZYME ECOKI SPECIFICITY PROTEIN"/>
    <property type="match status" value="1"/>
</dbReference>
<dbReference type="GO" id="GO:0004519">
    <property type="term" value="F:endonuclease activity"/>
    <property type="evidence" value="ECO:0007669"/>
    <property type="project" value="UniProtKB-KW"/>
</dbReference>
<dbReference type="Pfam" id="PF01420">
    <property type="entry name" value="Methylase_S"/>
    <property type="match status" value="2"/>
</dbReference>
<comment type="similarity">
    <text evidence="1">Belongs to the type-I restriction system S methylase family.</text>
</comment>
<dbReference type="PANTHER" id="PTHR30408:SF12">
    <property type="entry name" value="TYPE I RESTRICTION ENZYME MJAVIII SPECIFICITY SUBUNIT"/>
    <property type="match status" value="1"/>
</dbReference>
<keyword evidence="6" id="KW-0255">Endonuclease</keyword>
<dbReference type="RefSeq" id="WP_214112907.1">
    <property type="nucleotide sequence ID" value="NZ_JAHCTB010000003.1"/>
</dbReference>
<keyword evidence="6" id="KW-0540">Nuclease</keyword>
<feature type="domain" description="Type I restriction modification DNA specificity" evidence="5">
    <location>
        <begin position="22"/>
        <end position="201"/>
    </location>
</feature>
<evidence type="ECO:0000313" key="6">
    <source>
        <dbReference type="EMBL" id="MBT0608025.1"/>
    </source>
</evidence>
<reference evidence="6 7" key="1">
    <citation type="submission" date="2021-05" db="EMBL/GenBank/DDBJ databases">
        <title>Aequorivita echinoideorum JCM 30378 genome.</title>
        <authorList>
            <person name="Zhang H."/>
            <person name="Li C."/>
        </authorList>
    </citation>
    <scope>NUCLEOTIDE SEQUENCE [LARGE SCALE GENOMIC DNA]</scope>
    <source>
        <strain evidence="6 7">JCM30378</strain>
    </source>
</reference>
<dbReference type="SUPFAM" id="SSF116734">
    <property type="entry name" value="DNA methylase specificity domain"/>
    <property type="match status" value="2"/>
</dbReference>
<keyword evidence="4" id="KW-0175">Coiled coil</keyword>
<dbReference type="EMBL" id="JAHCTB010000003">
    <property type="protein sequence ID" value="MBT0608025.1"/>
    <property type="molecule type" value="Genomic_DNA"/>
</dbReference>
<evidence type="ECO:0000313" key="7">
    <source>
        <dbReference type="Proteomes" id="UP001297092"/>
    </source>
</evidence>
<comment type="caution">
    <text evidence="6">The sequence shown here is derived from an EMBL/GenBank/DDBJ whole genome shotgun (WGS) entry which is preliminary data.</text>
</comment>
<keyword evidence="2" id="KW-0680">Restriction system</keyword>
<dbReference type="InterPro" id="IPR044946">
    <property type="entry name" value="Restrct_endonuc_typeI_TRD_sf"/>
</dbReference>
<keyword evidence="6" id="KW-0378">Hydrolase</keyword>
<keyword evidence="7" id="KW-1185">Reference proteome</keyword>
<dbReference type="InterPro" id="IPR000055">
    <property type="entry name" value="Restrct_endonuc_typeI_TRD"/>
</dbReference>
<evidence type="ECO:0000256" key="3">
    <source>
        <dbReference type="ARBA" id="ARBA00023125"/>
    </source>
</evidence>
<feature type="coiled-coil region" evidence="4">
    <location>
        <begin position="384"/>
        <end position="411"/>
    </location>
</feature>
<evidence type="ECO:0000256" key="4">
    <source>
        <dbReference type="SAM" id="Coils"/>
    </source>
</evidence>
<proteinExistence type="inferred from homology"/>
<accession>A0ABS5S6G9</accession>
<evidence type="ECO:0000256" key="1">
    <source>
        <dbReference type="ARBA" id="ARBA00010923"/>
    </source>
</evidence>
<keyword evidence="3" id="KW-0238">DNA-binding</keyword>
<name>A0ABS5S6G9_9FLAO</name>
<gene>
    <name evidence="6" type="ORF">KIV10_07520</name>
</gene>
<dbReference type="GO" id="GO:0016787">
    <property type="term" value="F:hydrolase activity"/>
    <property type="evidence" value="ECO:0007669"/>
    <property type="project" value="UniProtKB-KW"/>
</dbReference>
<sequence length="421" mass="48375">MNKEQQILPELRFPEFVNDGFWVYKKLGDYEELSSGDGDWILSKNINTDGEYQIVQLSSIGFGNFKEKELKTISKETFNELKGTPILKGDLLINRMVDSDKINNCIFPHKGDYVTSVDVCWIRENSLINNYFLMNLLCTNESQIKLLSLSSGAGRVRISKRNLFERFVFAIPTNPKEQQKIANCLSSLDDVINTETEKLELLQDHKKGLLQQLFPQEGETQPKYRFPEYRNDGDWKETTLDAVADYENGKAHEKEISKTGKYKVVNSKFISTEGEVVKFSDSVNLETKIGDILMVLSDIPNGKALSKCFYVDKNDTYTVNQRICKITSTNINSVFLFYQLNRNKYFLRFDDGNKQTNLRKDDVLNCPILKPTNPKEQDKIANTLTSASKLIEEQQEKIRRLQAHKKGLLQQLFPNLNDVAV</sequence>
<dbReference type="Proteomes" id="UP001297092">
    <property type="component" value="Unassembled WGS sequence"/>
</dbReference>
<organism evidence="6 7">
    <name type="scientific">Aequorivita echinoideorum</name>
    <dbReference type="NCBI Taxonomy" id="1549647"/>
    <lineage>
        <taxon>Bacteria</taxon>
        <taxon>Pseudomonadati</taxon>
        <taxon>Bacteroidota</taxon>
        <taxon>Flavobacteriia</taxon>
        <taxon>Flavobacteriales</taxon>
        <taxon>Flavobacteriaceae</taxon>
        <taxon>Aequorivita</taxon>
    </lineage>
</organism>